<protein>
    <submittedName>
        <fullName evidence="1">Putative orfan</fullName>
    </submittedName>
</protein>
<reference evidence="1" key="1">
    <citation type="submission" date="2017-01" db="EMBL/GenBank/DDBJ databases">
        <authorList>
            <person name="Assis F.L."/>
            <person name="Abrahao J.S."/>
            <person name="Silva L."/>
            <person name="Khalil J.B."/>
            <person name="Rodrigues R."/>
            <person name="Silva L.S."/>
            <person name="Arantes T."/>
            <person name="Boratto P."/>
            <person name="Andrade M."/>
            <person name="Kroon E.G."/>
            <person name="Ribeiro B."/>
            <person name="Bergier I."/>
            <person name="Seligmann H."/>
            <person name="Ghigo E."/>
            <person name="Colson P."/>
            <person name="Levasseur A."/>
            <person name="Raoult D."/>
            <person name="Scola B.L."/>
        </authorList>
    </citation>
    <scope>NUCLEOTIDE SEQUENCE</scope>
    <source>
        <strain evidence="1">Soda lake</strain>
    </source>
</reference>
<dbReference type="EMBL" id="KY523104">
    <property type="protein sequence ID" value="QKU35534.1"/>
    <property type="molecule type" value="Genomic_DNA"/>
</dbReference>
<reference evidence="1" key="2">
    <citation type="journal article" date="2018" name="Nat. Commun.">
        <title>Tailed giant Tupanvirus possesses the most complete translational apparatus of the known virosphere.</title>
        <authorList>
            <person name="Abrahao J."/>
            <person name="Silva L."/>
            <person name="Silva L.S."/>
            <person name="Khalil J.Y.B."/>
            <person name="Rodrigues R."/>
            <person name="Arantes T."/>
            <person name="Assis F."/>
            <person name="Boratto P."/>
            <person name="Andrade M."/>
            <person name="Kroon E.G."/>
            <person name="Ribeiro B."/>
            <person name="Bergier I."/>
            <person name="Seligmann H."/>
            <person name="Ghigo E."/>
            <person name="Colson P."/>
            <person name="Levasseur A."/>
            <person name="Kroemer G."/>
            <person name="Raoult D."/>
            <person name="La Scola B."/>
        </authorList>
    </citation>
    <scope>NUCLEOTIDE SEQUENCE [LARGE SCALE GENOMIC DNA]</scope>
    <source>
        <strain evidence="1">Soda lake</strain>
    </source>
</reference>
<proteinExistence type="predicted"/>
<name>A0A6N1NM03_9VIRU</name>
<accession>A0A6N1NM03</accession>
<organism evidence="1">
    <name type="scientific">Tupanvirus soda lake</name>
    <dbReference type="NCBI Taxonomy" id="2126985"/>
    <lineage>
        <taxon>Viruses</taxon>
        <taxon>Varidnaviria</taxon>
        <taxon>Bamfordvirae</taxon>
        <taxon>Nucleocytoviricota</taxon>
        <taxon>Megaviricetes</taxon>
        <taxon>Imitervirales</taxon>
        <taxon>Mimiviridae</taxon>
        <taxon>Megamimivirinae</taxon>
        <taxon>Tupanvirus</taxon>
        <taxon>Tupanvirus salinum</taxon>
    </lineage>
</organism>
<evidence type="ECO:0000313" key="1">
    <source>
        <dbReference type="EMBL" id="QKU35534.1"/>
    </source>
</evidence>
<sequence>MSFRITLDSAINDLRSSLHNDFVMQNIVAQLVNRINQSNIISPQNKFAVNNYFNIPTSQLRRPMTIGFSKPSTEKTSGESSVKNVLMATAIYYLSDLNNYDFHLINHCFNFGLQPNDIIVLLLLNNIYDVDTFCKQKGLTMDKYHTVTTLKKLSALHKVQFNF</sequence>
<dbReference type="RefSeq" id="YP_010782200.1">
    <property type="nucleotide sequence ID" value="NC_075039.1"/>
</dbReference>
<dbReference type="GeneID" id="80518964"/>
<dbReference type="KEGG" id="vg:80518964"/>